<gene>
    <name evidence="1" type="ORF">XNOV1_A023717</name>
</gene>
<evidence type="ECO:0000313" key="2">
    <source>
        <dbReference type="Proteomes" id="UP001178508"/>
    </source>
</evidence>
<protein>
    <submittedName>
        <fullName evidence="1">Uncharacterized protein LOC115579694 isoform X1</fullName>
    </submittedName>
</protein>
<reference evidence="1" key="1">
    <citation type="submission" date="2023-08" db="EMBL/GenBank/DDBJ databases">
        <authorList>
            <person name="Alioto T."/>
            <person name="Alioto T."/>
            <person name="Gomez Garrido J."/>
        </authorList>
    </citation>
    <scope>NUCLEOTIDE SEQUENCE</scope>
</reference>
<keyword evidence="2" id="KW-1185">Reference proteome</keyword>
<name>A0AAV1GDQ3_XYRNO</name>
<dbReference type="Gene3D" id="2.40.50.140">
    <property type="entry name" value="Nucleic acid-binding proteins"/>
    <property type="match status" value="1"/>
</dbReference>
<organism evidence="1 2">
    <name type="scientific">Xyrichtys novacula</name>
    <name type="common">Pearly razorfish</name>
    <name type="synonym">Hemipteronotus novacula</name>
    <dbReference type="NCBI Taxonomy" id="13765"/>
    <lineage>
        <taxon>Eukaryota</taxon>
        <taxon>Metazoa</taxon>
        <taxon>Chordata</taxon>
        <taxon>Craniata</taxon>
        <taxon>Vertebrata</taxon>
        <taxon>Euteleostomi</taxon>
        <taxon>Actinopterygii</taxon>
        <taxon>Neopterygii</taxon>
        <taxon>Teleostei</taxon>
        <taxon>Neoteleostei</taxon>
        <taxon>Acanthomorphata</taxon>
        <taxon>Eupercaria</taxon>
        <taxon>Labriformes</taxon>
        <taxon>Labridae</taxon>
        <taxon>Xyrichtys</taxon>
    </lineage>
</organism>
<evidence type="ECO:0000313" key="1">
    <source>
        <dbReference type="EMBL" id="CAJ1071400.1"/>
    </source>
</evidence>
<dbReference type="EMBL" id="OY660877">
    <property type="protein sequence ID" value="CAJ1071400.1"/>
    <property type="molecule type" value="Genomic_DNA"/>
</dbReference>
<dbReference type="Proteomes" id="UP001178508">
    <property type="component" value="Chromosome 14"/>
</dbReference>
<accession>A0AAV1GDQ3</accession>
<proteinExistence type="predicted"/>
<dbReference type="AlphaFoldDB" id="A0AAV1GDQ3"/>
<dbReference type="InterPro" id="IPR012340">
    <property type="entry name" value="NA-bd_OB-fold"/>
</dbReference>
<sequence length="242" mass="26944">MSLQTILAQSSTPYQRLPPLKVKVIALQSQMKVSAWEFAEGEARPLKVHNSCTAAVSDRVSVTKFILFQNLADKIVEGGSYIIKNYSVSKNGVRRSMLSCQDTNIFHTSLVEVPANVEEEGRNMICPPSQKLSLKDITANRDGFITVEGCVTSISKIMQIISQHGPPVPLANIRLKEGEVEVKVCLWRKATMVDLCVGTPCKMTHLRIKNSPEYGFFAAQHKLFRGENDNQADQGVNQRILR</sequence>